<sequence>MAFLRLYLRINSDNTFATKRHVLFDGSHVCLNDIDIHVSHIPRKKLAMIEIFLQHLKSLGFIIGIDFKVTELLQWFKLVFVSTFKLERNTDNAIDFAQSISGALCLEVLPISHSCSPNMAFVRKDGLMEIRAIKPIAMGEELTMTWIELFMDCEERPERLKAGLNMFGYNCNKCKLHLDKVIDFQEFEQLLDKETKHWNSSKLGILHAYEMDPKFIQYLEAIYGEFHPSVTYFLLESFMCFANSKEASDSLLRLWFKRIERHVLVTHGSDHP</sequence>
<keyword evidence="3" id="KW-1185">Reference proteome</keyword>
<proteinExistence type="predicted"/>
<accession>A0A7R9KEQ8</accession>
<dbReference type="EMBL" id="CAJPIZ010000678">
    <property type="protein sequence ID" value="CAG2102032.1"/>
    <property type="molecule type" value="Genomic_DNA"/>
</dbReference>
<dbReference type="AlphaFoldDB" id="A0A7R9KEQ8"/>
<dbReference type="InterPro" id="IPR001214">
    <property type="entry name" value="SET_dom"/>
</dbReference>
<dbReference type="OrthoDB" id="5945798at2759"/>
<organism evidence="2">
    <name type="scientific">Medioppia subpectinata</name>
    <dbReference type="NCBI Taxonomy" id="1979941"/>
    <lineage>
        <taxon>Eukaryota</taxon>
        <taxon>Metazoa</taxon>
        <taxon>Ecdysozoa</taxon>
        <taxon>Arthropoda</taxon>
        <taxon>Chelicerata</taxon>
        <taxon>Arachnida</taxon>
        <taxon>Acari</taxon>
        <taxon>Acariformes</taxon>
        <taxon>Sarcoptiformes</taxon>
        <taxon>Oribatida</taxon>
        <taxon>Brachypylina</taxon>
        <taxon>Oppioidea</taxon>
        <taxon>Oppiidae</taxon>
        <taxon>Medioppia</taxon>
    </lineage>
</organism>
<dbReference type="InterPro" id="IPR050869">
    <property type="entry name" value="H3K4_H4K5_MeTrfase"/>
</dbReference>
<dbReference type="Proteomes" id="UP000759131">
    <property type="component" value="Unassembled WGS sequence"/>
</dbReference>
<gene>
    <name evidence="2" type="ORF">OSB1V03_LOCUS2073</name>
</gene>
<dbReference type="Pfam" id="PF00856">
    <property type="entry name" value="SET"/>
    <property type="match status" value="1"/>
</dbReference>
<evidence type="ECO:0000313" key="3">
    <source>
        <dbReference type="Proteomes" id="UP000759131"/>
    </source>
</evidence>
<dbReference type="GO" id="GO:0008276">
    <property type="term" value="F:protein methyltransferase activity"/>
    <property type="evidence" value="ECO:0007669"/>
    <property type="project" value="UniProtKB-ARBA"/>
</dbReference>
<feature type="domain" description="SET" evidence="1">
    <location>
        <begin position="111"/>
        <end position="145"/>
    </location>
</feature>
<dbReference type="InterPro" id="IPR046341">
    <property type="entry name" value="SET_dom_sf"/>
</dbReference>
<reference evidence="2" key="1">
    <citation type="submission" date="2020-11" db="EMBL/GenBank/DDBJ databases">
        <authorList>
            <person name="Tran Van P."/>
        </authorList>
    </citation>
    <scope>NUCLEOTIDE SEQUENCE</scope>
</reference>
<evidence type="ECO:0000259" key="1">
    <source>
        <dbReference type="Pfam" id="PF00856"/>
    </source>
</evidence>
<dbReference type="Gene3D" id="2.170.270.10">
    <property type="entry name" value="SET domain"/>
    <property type="match status" value="1"/>
</dbReference>
<protein>
    <recommendedName>
        <fullName evidence="1">SET domain-containing protein</fullName>
    </recommendedName>
</protein>
<evidence type="ECO:0000313" key="2">
    <source>
        <dbReference type="EMBL" id="CAD7621602.1"/>
    </source>
</evidence>
<dbReference type="SUPFAM" id="SSF82199">
    <property type="entry name" value="SET domain"/>
    <property type="match status" value="1"/>
</dbReference>
<dbReference type="GO" id="GO:0008170">
    <property type="term" value="F:N-methyltransferase activity"/>
    <property type="evidence" value="ECO:0007669"/>
    <property type="project" value="UniProtKB-ARBA"/>
</dbReference>
<name>A0A7R9KEQ8_9ACAR</name>
<dbReference type="EMBL" id="OC855253">
    <property type="protein sequence ID" value="CAD7621602.1"/>
    <property type="molecule type" value="Genomic_DNA"/>
</dbReference>
<dbReference type="PANTHER" id="PTHR12197">
    <property type="entry name" value="HISTONE-LYSINE N-METHYLTRANSFERASE SMYD"/>
    <property type="match status" value="1"/>
</dbReference>
<dbReference type="GO" id="GO:0008757">
    <property type="term" value="F:S-adenosylmethionine-dependent methyltransferase activity"/>
    <property type="evidence" value="ECO:0007669"/>
    <property type="project" value="UniProtKB-ARBA"/>
</dbReference>